<keyword evidence="2" id="KW-1185">Reference proteome</keyword>
<gene>
    <name evidence="1" type="ORF">CLV30_109183</name>
</gene>
<protein>
    <submittedName>
        <fullName evidence="1">Uncharacterized protein</fullName>
    </submittedName>
</protein>
<proteinExistence type="predicted"/>
<organism evidence="1 2">
    <name type="scientific">Haloactinopolyspora alba</name>
    <dbReference type="NCBI Taxonomy" id="648780"/>
    <lineage>
        <taxon>Bacteria</taxon>
        <taxon>Bacillati</taxon>
        <taxon>Actinomycetota</taxon>
        <taxon>Actinomycetes</taxon>
        <taxon>Jiangellales</taxon>
        <taxon>Jiangellaceae</taxon>
        <taxon>Haloactinopolyspora</taxon>
    </lineage>
</organism>
<accession>A0A2P8E063</accession>
<dbReference type="EMBL" id="PYGE01000009">
    <property type="protein sequence ID" value="PSL02875.1"/>
    <property type="molecule type" value="Genomic_DNA"/>
</dbReference>
<evidence type="ECO:0000313" key="1">
    <source>
        <dbReference type="EMBL" id="PSL02875.1"/>
    </source>
</evidence>
<dbReference type="Proteomes" id="UP000243528">
    <property type="component" value="Unassembled WGS sequence"/>
</dbReference>
<name>A0A2P8E063_9ACTN</name>
<sequence>MSAAHEQCRYLRRNGEQCTEEALDPEGEIVLCMKHCGRAMVMVRQAHEKRMRA</sequence>
<dbReference type="RefSeq" id="WP_165358632.1">
    <property type="nucleotide sequence ID" value="NZ_PYGE01000009.1"/>
</dbReference>
<dbReference type="AlphaFoldDB" id="A0A2P8E063"/>
<reference evidence="1 2" key="1">
    <citation type="submission" date="2018-03" db="EMBL/GenBank/DDBJ databases">
        <title>Genomic Encyclopedia of Archaeal and Bacterial Type Strains, Phase II (KMG-II): from individual species to whole genera.</title>
        <authorList>
            <person name="Goeker M."/>
        </authorList>
    </citation>
    <scope>NUCLEOTIDE SEQUENCE [LARGE SCALE GENOMIC DNA]</scope>
    <source>
        <strain evidence="1 2">DSM 45211</strain>
    </source>
</reference>
<comment type="caution">
    <text evidence="1">The sequence shown here is derived from an EMBL/GenBank/DDBJ whole genome shotgun (WGS) entry which is preliminary data.</text>
</comment>
<evidence type="ECO:0000313" key="2">
    <source>
        <dbReference type="Proteomes" id="UP000243528"/>
    </source>
</evidence>